<keyword evidence="1" id="KW-0732">Signal</keyword>
<dbReference type="PANTHER" id="PTHR24094:SF15">
    <property type="entry name" value="AMP-DEPENDENT SYNTHETASE_LIGASE DOMAIN-CONTAINING PROTEIN-RELATED"/>
    <property type="match status" value="1"/>
</dbReference>
<organism evidence="3 4">
    <name type="scientific">Luteipulveratus halotolerans</name>
    <dbReference type="NCBI Taxonomy" id="1631356"/>
    <lineage>
        <taxon>Bacteria</taxon>
        <taxon>Bacillati</taxon>
        <taxon>Actinomycetota</taxon>
        <taxon>Actinomycetes</taxon>
        <taxon>Micrococcales</taxon>
        <taxon>Dermacoccaceae</taxon>
        <taxon>Luteipulveratus</taxon>
    </lineage>
</organism>
<feature type="domain" description="GmrSD restriction endonucleases C-terminal" evidence="2">
    <location>
        <begin position="112"/>
        <end position="211"/>
    </location>
</feature>
<feature type="chain" id="PRO_5039405003" description="GmrSD restriction endonucleases C-terminal domain-containing protein" evidence="1">
    <location>
        <begin position="35"/>
        <end position="218"/>
    </location>
</feature>
<dbReference type="InterPro" id="IPR011089">
    <property type="entry name" value="GmrSD_C"/>
</dbReference>
<feature type="signal peptide" evidence="1">
    <location>
        <begin position="1"/>
        <end position="34"/>
    </location>
</feature>
<reference evidence="4" key="1">
    <citation type="submission" date="2015-03" db="EMBL/GenBank/DDBJ databases">
        <title>Luteipulveratus halotolerans sp. nov., a novel actinobacterium (Dermacoccaceae) from Sarawak, Malaysia.</title>
        <authorList>
            <person name="Juboi H."/>
            <person name="Basik A."/>
            <person name="Shamsul S.S."/>
            <person name="Arnold P."/>
            <person name="Schmitt E.K."/>
            <person name="Sanglier J.-J."/>
            <person name="Yeo T."/>
        </authorList>
    </citation>
    <scope>NUCLEOTIDE SEQUENCE [LARGE SCALE GENOMIC DNA]</scope>
    <source>
        <strain evidence="4">C296001</strain>
    </source>
</reference>
<evidence type="ECO:0000259" key="2">
    <source>
        <dbReference type="Pfam" id="PF07510"/>
    </source>
</evidence>
<dbReference type="PATRIC" id="fig|1631356.3.peg.3536"/>
<name>A0A0L6CLH3_9MICO</name>
<dbReference type="Proteomes" id="UP000037397">
    <property type="component" value="Unassembled WGS sequence"/>
</dbReference>
<comment type="caution">
    <text evidence="3">The sequence shown here is derived from an EMBL/GenBank/DDBJ whole genome shotgun (WGS) entry which is preliminary data.</text>
</comment>
<keyword evidence="4" id="KW-1185">Reference proteome</keyword>
<dbReference type="AlphaFoldDB" id="A0A0L6CLH3"/>
<evidence type="ECO:0000313" key="3">
    <source>
        <dbReference type="EMBL" id="KNX38569.1"/>
    </source>
</evidence>
<evidence type="ECO:0000256" key="1">
    <source>
        <dbReference type="SAM" id="SignalP"/>
    </source>
</evidence>
<dbReference type="EMBL" id="LAIR01000002">
    <property type="protein sequence ID" value="KNX38569.1"/>
    <property type="molecule type" value="Genomic_DNA"/>
</dbReference>
<proteinExistence type="predicted"/>
<gene>
    <name evidence="3" type="ORF">VV01_17750</name>
</gene>
<dbReference type="PANTHER" id="PTHR24094">
    <property type="entry name" value="SECRETED PROTEIN"/>
    <property type="match status" value="1"/>
</dbReference>
<protein>
    <recommendedName>
        <fullName evidence="2">GmrSD restriction endonucleases C-terminal domain-containing protein</fullName>
    </recommendedName>
</protein>
<accession>A0A0L6CLH3</accession>
<evidence type="ECO:0000313" key="4">
    <source>
        <dbReference type="Proteomes" id="UP000037397"/>
    </source>
</evidence>
<sequence length="218" mass="23817">MTVAQERCLMTRTRNALGAILAVLLLAVCFPAHASATPPGIPSTTTARSYLSAITVKTEGSSDGYSRDKFPHWITIEGTCNTREMVLKRDGTNVTTGSDCYPTKGSWYSEYDGVTTTDPGSFDIDHVVPLAEAWRSGAKSWTTSKRQAFANDLDHSQLIAVSASSNRSKSDQDPSTWVPTRTAYRCTYAKMWIASKYQWGLTAQQAEVTALNNLLATC</sequence>
<dbReference type="STRING" id="1631356.VV01_17750"/>
<dbReference type="Pfam" id="PF07510">
    <property type="entry name" value="GmrSD_C"/>
    <property type="match status" value="1"/>
</dbReference>